<dbReference type="PANTHER" id="PTHR38011:SF11">
    <property type="entry name" value="2,5-DIAMINO-6-RIBOSYLAMINO-4(3H)-PYRIMIDINONE 5'-PHOSPHATE REDUCTASE"/>
    <property type="match status" value="1"/>
</dbReference>
<keyword evidence="3" id="KW-1185">Reference proteome</keyword>
<sequence length="186" mass="20511">MAKLIYAAITSLDGYVADENGKFDWAEPDEEVHAFVNDLERPTGTYLYGRRMYEVMAGWETMHTLPGQSPVTLDFAAIWQAADKVVYSRTLEAAPTARTRIERAFDAEAVRRMKESAERDISVGGPELAAHAIRAGLVDECHLFLTPVVVGGGNPALPGGVRVKLDLLGERRFGNGVVHLHYRTRA</sequence>
<proteinExistence type="predicted"/>
<gene>
    <name evidence="2" type="ORF">Pka01_41270</name>
</gene>
<dbReference type="AlphaFoldDB" id="A0A8J3PTZ7"/>
<dbReference type="InterPro" id="IPR002734">
    <property type="entry name" value="RibDG_C"/>
</dbReference>
<protein>
    <submittedName>
        <fullName evidence="2">Deaminase</fullName>
    </submittedName>
</protein>
<dbReference type="PANTHER" id="PTHR38011">
    <property type="entry name" value="DIHYDROFOLATE REDUCTASE FAMILY PROTEIN (AFU_ORTHOLOGUE AFUA_8G06820)"/>
    <property type="match status" value="1"/>
</dbReference>
<dbReference type="RefSeq" id="WP_203884376.1">
    <property type="nucleotide sequence ID" value="NZ_BAABHH010000025.1"/>
</dbReference>
<organism evidence="2 3">
    <name type="scientific">Planotetraspora kaengkrachanensis</name>
    <dbReference type="NCBI Taxonomy" id="575193"/>
    <lineage>
        <taxon>Bacteria</taxon>
        <taxon>Bacillati</taxon>
        <taxon>Actinomycetota</taxon>
        <taxon>Actinomycetes</taxon>
        <taxon>Streptosporangiales</taxon>
        <taxon>Streptosporangiaceae</taxon>
        <taxon>Planotetraspora</taxon>
    </lineage>
</organism>
<dbReference type="GO" id="GO:0009231">
    <property type="term" value="P:riboflavin biosynthetic process"/>
    <property type="evidence" value="ECO:0007669"/>
    <property type="project" value="InterPro"/>
</dbReference>
<dbReference type="Proteomes" id="UP000630097">
    <property type="component" value="Unassembled WGS sequence"/>
</dbReference>
<dbReference type="GO" id="GO:0008703">
    <property type="term" value="F:5-amino-6-(5-phosphoribosylamino)uracil reductase activity"/>
    <property type="evidence" value="ECO:0007669"/>
    <property type="project" value="InterPro"/>
</dbReference>
<dbReference type="Pfam" id="PF01872">
    <property type="entry name" value="RibD_C"/>
    <property type="match status" value="1"/>
</dbReference>
<comment type="caution">
    <text evidence="2">The sequence shown here is derived from an EMBL/GenBank/DDBJ whole genome shotgun (WGS) entry which is preliminary data.</text>
</comment>
<dbReference type="InterPro" id="IPR024072">
    <property type="entry name" value="DHFR-like_dom_sf"/>
</dbReference>
<name>A0A8J3PTZ7_9ACTN</name>
<evidence type="ECO:0000313" key="3">
    <source>
        <dbReference type="Proteomes" id="UP000630097"/>
    </source>
</evidence>
<evidence type="ECO:0000259" key="1">
    <source>
        <dbReference type="Pfam" id="PF01872"/>
    </source>
</evidence>
<dbReference type="InterPro" id="IPR050765">
    <property type="entry name" value="Riboflavin_Biosynth_HTPR"/>
</dbReference>
<evidence type="ECO:0000313" key="2">
    <source>
        <dbReference type="EMBL" id="GIG81000.1"/>
    </source>
</evidence>
<dbReference type="Gene3D" id="3.40.430.10">
    <property type="entry name" value="Dihydrofolate Reductase, subunit A"/>
    <property type="match status" value="1"/>
</dbReference>
<accession>A0A8J3PTZ7</accession>
<feature type="domain" description="Bacterial bifunctional deaminase-reductase C-terminal" evidence="1">
    <location>
        <begin position="3"/>
        <end position="178"/>
    </location>
</feature>
<dbReference type="EMBL" id="BONV01000017">
    <property type="protein sequence ID" value="GIG81000.1"/>
    <property type="molecule type" value="Genomic_DNA"/>
</dbReference>
<reference evidence="2 3" key="1">
    <citation type="submission" date="2021-01" db="EMBL/GenBank/DDBJ databases">
        <title>Whole genome shotgun sequence of Planotetraspora kaengkrachanensis NBRC 104272.</title>
        <authorList>
            <person name="Komaki H."/>
            <person name="Tamura T."/>
        </authorList>
    </citation>
    <scope>NUCLEOTIDE SEQUENCE [LARGE SCALE GENOMIC DNA]</scope>
    <source>
        <strain evidence="2 3">NBRC 104272</strain>
    </source>
</reference>
<dbReference type="SUPFAM" id="SSF53597">
    <property type="entry name" value="Dihydrofolate reductase-like"/>
    <property type="match status" value="1"/>
</dbReference>